<dbReference type="RefSeq" id="XP_001328663.1">
    <property type="nucleotide sequence ID" value="XM_001328628.1"/>
</dbReference>
<keyword evidence="2" id="KW-1185">Reference proteome</keyword>
<reference evidence="1" key="2">
    <citation type="journal article" date="2007" name="Science">
        <title>Draft genome sequence of the sexually transmitted pathogen Trichomonas vaginalis.</title>
        <authorList>
            <person name="Carlton J.M."/>
            <person name="Hirt R.P."/>
            <person name="Silva J.C."/>
            <person name="Delcher A.L."/>
            <person name="Schatz M."/>
            <person name="Zhao Q."/>
            <person name="Wortman J.R."/>
            <person name="Bidwell S.L."/>
            <person name="Alsmark U.C.M."/>
            <person name="Besteiro S."/>
            <person name="Sicheritz-Ponten T."/>
            <person name="Noel C.J."/>
            <person name="Dacks J.B."/>
            <person name="Foster P.G."/>
            <person name="Simillion C."/>
            <person name="Van de Peer Y."/>
            <person name="Miranda-Saavedra D."/>
            <person name="Barton G.J."/>
            <person name="Westrop G.D."/>
            <person name="Mueller S."/>
            <person name="Dessi D."/>
            <person name="Fiori P.L."/>
            <person name="Ren Q."/>
            <person name="Paulsen I."/>
            <person name="Zhang H."/>
            <person name="Bastida-Corcuera F.D."/>
            <person name="Simoes-Barbosa A."/>
            <person name="Brown M.T."/>
            <person name="Hayes R.D."/>
            <person name="Mukherjee M."/>
            <person name="Okumura C.Y."/>
            <person name="Schneider R."/>
            <person name="Smith A.J."/>
            <person name="Vanacova S."/>
            <person name="Villalvazo M."/>
            <person name="Haas B.J."/>
            <person name="Pertea M."/>
            <person name="Feldblyum T.V."/>
            <person name="Utterback T.R."/>
            <person name="Shu C.L."/>
            <person name="Osoegawa K."/>
            <person name="de Jong P.J."/>
            <person name="Hrdy I."/>
            <person name="Horvathova L."/>
            <person name="Zubacova Z."/>
            <person name="Dolezal P."/>
            <person name="Malik S.B."/>
            <person name="Logsdon J.M. Jr."/>
            <person name="Henze K."/>
            <person name="Gupta A."/>
            <person name="Wang C.C."/>
            <person name="Dunne R.L."/>
            <person name="Upcroft J.A."/>
            <person name="Upcroft P."/>
            <person name="White O."/>
            <person name="Salzberg S.L."/>
            <person name="Tang P."/>
            <person name="Chiu C.-H."/>
            <person name="Lee Y.-S."/>
            <person name="Embley T.M."/>
            <person name="Coombs G.H."/>
            <person name="Mottram J.C."/>
            <person name="Tachezy J."/>
            <person name="Fraser-Liggett C.M."/>
            <person name="Johnson P.J."/>
        </authorList>
    </citation>
    <scope>NUCLEOTIDE SEQUENCE [LARGE SCALE GENOMIC DNA]</scope>
    <source>
        <strain evidence="1">G3</strain>
    </source>
</reference>
<protein>
    <recommendedName>
        <fullName evidence="3">Surface antigen BspA-like</fullName>
    </recommendedName>
</protein>
<organism evidence="1 2">
    <name type="scientific">Trichomonas vaginalis (strain ATCC PRA-98 / G3)</name>
    <dbReference type="NCBI Taxonomy" id="412133"/>
    <lineage>
        <taxon>Eukaryota</taxon>
        <taxon>Metamonada</taxon>
        <taxon>Parabasalia</taxon>
        <taxon>Trichomonadida</taxon>
        <taxon>Trichomonadidae</taxon>
        <taxon>Trichomonas</taxon>
    </lineage>
</organism>
<dbReference type="InterPro" id="IPR026906">
    <property type="entry name" value="LRR_5"/>
</dbReference>
<dbReference type="Proteomes" id="UP000001542">
    <property type="component" value="Unassembled WGS sequence"/>
</dbReference>
<name>A2DT33_TRIV3</name>
<reference evidence="1" key="1">
    <citation type="submission" date="2006-10" db="EMBL/GenBank/DDBJ databases">
        <authorList>
            <person name="Amadeo P."/>
            <person name="Zhao Q."/>
            <person name="Wortman J."/>
            <person name="Fraser-Liggett C."/>
            <person name="Carlton J."/>
        </authorList>
    </citation>
    <scope>NUCLEOTIDE SEQUENCE</scope>
    <source>
        <strain evidence="1">G3</strain>
    </source>
</reference>
<evidence type="ECO:0000313" key="1">
    <source>
        <dbReference type="EMBL" id="EAY16440.1"/>
    </source>
</evidence>
<dbReference type="Pfam" id="PF13306">
    <property type="entry name" value="LRR_5"/>
    <property type="match status" value="1"/>
</dbReference>
<dbReference type="KEGG" id="tva:4774450"/>
<dbReference type="InterPro" id="IPR032675">
    <property type="entry name" value="LRR_dom_sf"/>
</dbReference>
<accession>A2DT33</accession>
<dbReference type="VEuPathDB" id="TrichDB:TVAG_004710"/>
<dbReference type="EMBL" id="DS113242">
    <property type="protein sequence ID" value="EAY16440.1"/>
    <property type="molecule type" value="Genomic_DNA"/>
</dbReference>
<dbReference type="VEuPathDB" id="TrichDB:TVAGG3_0648790"/>
<dbReference type="AlphaFoldDB" id="A2DT33"/>
<gene>
    <name evidence="1" type="ORF">TVAG_004710</name>
</gene>
<proteinExistence type="predicted"/>
<dbReference type="Gene3D" id="3.80.10.10">
    <property type="entry name" value="Ribonuclease Inhibitor"/>
    <property type="match status" value="1"/>
</dbReference>
<evidence type="ECO:0000313" key="2">
    <source>
        <dbReference type="Proteomes" id="UP000001542"/>
    </source>
</evidence>
<dbReference type="InParanoid" id="A2DT33"/>
<evidence type="ECO:0008006" key="3">
    <source>
        <dbReference type="Google" id="ProtNLM"/>
    </source>
</evidence>
<sequence length="222" mass="25569">MTIITYGIFKYLINEANNEALLGTINNTIITDHSANKNAFINPDFTSYNVVIPPTILYNNKYYFVKRIGVCALRFSMITSLRIGKFVEEIQFRSIDWCNFLQKIEFDRESSLSKIDNSFAVNSTITKIIIPSRVNRIADLLFRNAKKLKTIYYGGSELECLENLNSSSISIYVLPNYKDNMFCKHIVTVLSEFPLEKIPSCIKYLKCFESISISYLLIPILF</sequence>